<organism evidence="6 7">
    <name type="scientific">Tagetes erecta</name>
    <name type="common">African marigold</name>
    <dbReference type="NCBI Taxonomy" id="13708"/>
    <lineage>
        <taxon>Eukaryota</taxon>
        <taxon>Viridiplantae</taxon>
        <taxon>Streptophyta</taxon>
        <taxon>Embryophyta</taxon>
        <taxon>Tracheophyta</taxon>
        <taxon>Spermatophyta</taxon>
        <taxon>Magnoliopsida</taxon>
        <taxon>eudicotyledons</taxon>
        <taxon>Gunneridae</taxon>
        <taxon>Pentapetalae</taxon>
        <taxon>asterids</taxon>
        <taxon>campanulids</taxon>
        <taxon>Asterales</taxon>
        <taxon>Asteraceae</taxon>
        <taxon>Asteroideae</taxon>
        <taxon>Heliantheae alliance</taxon>
        <taxon>Tageteae</taxon>
        <taxon>Tagetes</taxon>
    </lineage>
</organism>
<comment type="caution">
    <text evidence="6">The sequence shown here is derived from an EMBL/GenBank/DDBJ whole genome shotgun (WGS) entry which is preliminary data.</text>
</comment>
<dbReference type="InterPro" id="IPR036638">
    <property type="entry name" value="HLH_DNA-bd_sf"/>
</dbReference>
<keyword evidence="7" id="KW-1185">Reference proteome</keyword>
<dbReference type="GO" id="GO:0046983">
    <property type="term" value="F:protein dimerization activity"/>
    <property type="evidence" value="ECO:0007669"/>
    <property type="project" value="InterPro"/>
</dbReference>
<dbReference type="Proteomes" id="UP001229421">
    <property type="component" value="Unassembled WGS sequence"/>
</dbReference>
<accession>A0AAD8K9J4</accession>
<feature type="domain" description="BHLH" evidence="5">
    <location>
        <begin position="223"/>
        <end position="272"/>
    </location>
</feature>
<proteinExistence type="predicted"/>
<dbReference type="InterPro" id="IPR052610">
    <property type="entry name" value="bHLH_transcription_regulator"/>
</dbReference>
<dbReference type="GO" id="GO:0005634">
    <property type="term" value="C:nucleus"/>
    <property type="evidence" value="ECO:0007669"/>
    <property type="project" value="UniProtKB-SubCell"/>
</dbReference>
<name>A0AAD8K9J4_TARER</name>
<comment type="subcellular location">
    <subcellularLocation>
        <location evidence="1">Nucleus</location>
    </subcellularLocation>
</comment>
<keyword evidence="3" id="KW-0804">Transcription</keyword>
<gene>
    <name evidence="6" type="ORF">QVD17_26707</name>
</gene>
<dbReference type="PANTHER" id="PTHR45959">
    <property type="entry name" value="BHLH TRANSCRIPTION FACTOR"/>
    <property type="match status" value="1"/>
</dbReference>
<evidence type="ECO:0000313" key="6">
    <source>
        <dbReference type="EMBL" id="KAK1417578.1"/>
    </source>
</evidence>
<sequence>MVEQHCFFCLRFGCLMLSCQYETTKQCHLVYDLVSNMTSIRTVYAQVGRMVLSGQCNVDIRVLIRPTSPSDFGAFCSRILGFFSLAITQLFAMEDSCFSFQCPVKSLDDHFSSMTPLFEYYEPVLEPSPRPTKQLKTHTNHHWLMNQNVIQESHRVSQGCSIVKPEEEPGVSSMGTNGLSCNNLSSSHFGNQKCYVFSNDFEGGSSGGNSNMTSTKNTTRRVAPYQDHLLAERKRREKLSQRFIALSALLPNLKKMDKASVLGDAIEYMKTLKEKVKILEEQTLKRSNVTSRRYEMEADGVEISSSDGNGSCFSEQFPEVQARFIGKDVLIRIDCDKKPGVVEKTLAEIEKLHLSVTNSTAVIFANSMLHITVTAQMDKDLTMTVKDFVRKLRFGLKQFM</sequence>
<evidence type="ECO:0000259" key="5">
    <source>
        <dbReference type="PROSITE" id="PS50888"/>
    </source>
</evidence>
<evidence type="ECO:0000256" key="2">
    <source>
        <dbReference type="ARBA" id="ARBA00023015"/>
    </source>
</evidence>
<dbReference type="InterPro" id="IPR011598">
    <property type="entry name" value="bHLH_dom"/>
</dbReference>
<dbReference type="SUPFAM" id="SSF47459">
    <property type="entry name" value="HLH, helix-loop-helix DNA-binding domain"/>
    <property type="match status" value="1"/>
</dbReference>
<dbReference type="PANTHER" id="PTHR45959:SF33">
    <property type="entry name" value="MYC-TYPE, BASIC HELIX-LOOP-HELIX (BHLH) DOMAIN-CONTAINING PROTEIN-RELATED"/>
    <property type="match status" value="1"/>
</dbReference>
<keyword evidence="2" id="KW-0805">Transcription regulation</keyword>
<dbReference type="SMART" id="SM00353">
    <property type="entry name" value="HLH"/>
    <property type="match status" value="1"/>
</dbReference>
<dbReference type="Pfam" id="PF00010">
    <property type="entry name" value="HLH"/>
    <property type="match status" value="1"/>
</dbReference>
<keyword evidence="4" id="KW-0539">Nucleus</keyword>
<dbReference type="AlphaFoldDB" id="A0AAD8K9J4"/>
<evidence type="ECO:0000256" key="4">
    <source>
        <dbReference type="ARBA" id="ARBA00023242"/>
    </source>
</evidence>
<protein>
    <recommendedName>
        <fullName evidence="5">BHLH domain-containing protein</fullName>
    </recommendedName>
</protein>
<dbReference type="EMBL" id="JAUHHV010000007">
    <property type="protein sequence ID" value="KAK1417578.1"/>
    <property type="molecule type" value="Genomic_DNA"/>
</dbReference>
<reference evidence="6" key="1">
    <citation type="journal article" date="2023" name="bioRxiv">
        <title>Improved chromosome-level genome assembly for marigold (Tagetes erecta).</title>
        <authorList>
            <person name="Jiang F."/>
            <person name="Yuan L."/>
            <person name="Wang S."/>
            <person name="Wang H."/>
            <person name="Xu D."/>
            <person name="Wang A."/>
            <person name="Fan W."/>
        </authorList>
    </citation>
    <scope>NUCLEOTIDE SEQUENCE</scope>
    <source>
        <strain evidence="6">WSJ</strain>
        <tissue evidence="6">Leaf</tissue>
    </source>
</reference>
<evidence type="ECO:0000256" key="1">
    <source>
        <dbReference type="ARBA" id="ARBA00004123"/>
    </source>
</evidence>
<dbReference type="Gene3D" id="4.10.280.10">
    <property type="entry name" value="Helix-loop-helix DNA-binding domain"/>
    <property type="match status" value="1"/>
</dbReference>
<dbReference type="PROSITE" id="PS50888">
    <property type="entry name" value="BHLH"/>
    <property type="match status" value="1"/>
</dbReference>
<evidence type="ECO:0000313" key="7">
    <source>
        <dbReference type="Proteomes" id="UP001229421"/>
    </source>
</evidence>
<evidence type="ECO:0000256" key="3">
    <source>
        <dbReference type="ARBA" id="ARBA00023163"/>
    </source>
</evidence>